<comment type="subcellular location">
    <subcellularLocation>
        <location evidence="1">Nucleus</location>
    </subcellularLocation>
</comment>
<evidence type="ECO:0000256" key="3">
    <source>
        <dbReference type="ARBA" id="ARBA00022741"/>
    </source>
</evidence>
<dbReference type="EC" id="5.6.2.4" evidence="11"/>
<reference evidence="16" key="1">
    <citation type="submission" date="2022-10" db="EMBL/GenBank/DDBJ databases">
        <authorList>
            <person name="Chen Y."/>
            <person name="Dougan E. K."/>
            <person name="Chan C."/>
            <person name="Rhodes N."/>
            <person name="Thang M."/>
        </authorList>
    </citation>
    <scope>NUCLEOTIDE SEQUENCE</scope>
</reference>
<dbReference type="GO" id="GO:0000724">
    <property type="term" value="P:double-strand break repair via homologous recombination"/>
    <property type="evidence" value="ECO:0007669"/>
    <property type="project" value="TreeGrafter"/>
</dbReference>
<dbReference type="PANTHER" id="PTHR13710:SF108">
    <property type="entry name" value="ATP-DEPENDENT DNA HELICASE Q4"/>
    <property type="match status" value="1"/>
</dbReference>
<dbReference type="PANTHER" id="PTHR13710">
    <property type="entry name" value="DNA HELICASE RECQ FAMILY MEMBER"/>
    <property type="match status" value="1"/>
</dbReference>
<evidence type="ECO:0000313" key="17">
    <source>
        <dbReference type="EMBL" id="CAL4760297.1"/>
    </source>
</evidence>
<comment type="catalytic activity">
    <reaction evidence="10">
        <text>Couples ATP hydrolysis with the unwinding of duplex DNA by translocating in the 3'-5' direction.</text>
        <dbReference type="EC" id="5.6.2.4"/>
    </reaction>
</comment>
<dbReference type="InterPro" id="IPR004589">
    <property type="entry name" value="DNA_helicase_ATP-dep_RecQ"/>
</dbReference>
<evidence type="ECO:0000256" key="11">
    <source>
        <dbReference type="ARBA" id="ARBA00034808"/>
    </source>
</evidence>
<evidence type="ECO:0000256" key="7">
    <source>
        <dbReference type="ARBA" id="ARBA00023125"/>
    </source>
</evidence>
<evidence type="ECO:0000256" key="1">
    <source>
        <dbReference type="ARBA" id="ARBA00004123"/>
    </source>
</evidence>
<accession>A0A9P1BI72</accession>
<feature type="domain" description="Helicase ATP-binding" evidence="14">
    <location>
        <begin position="179"/>
        <end position="348"/>
    </location>
</feature>
<dbReference type="Pfam" id="PF00270">
    <property type="entry name" value="DEAD"/>
    <property type="match status" value="1"/>
</dbReference>
<evidence type="ECO:0000313" key="16">
    <source>
        <dbReference type="EMBL" id="CAI3972985.1"/>
    </source>
</evidence>
<feature type="region of interest" description="Disordered" evidence="13">
    <location>
        <begin position="133"/>
        <end position="153"/>
    </location>
</feature>
<organism evidence="16">
    <name type="scientific">Cladocopium goreaui</name>
    <dbReference type="NCBI Taxonomy" id="2562237"/>
    <lineage>
        <taxon>Eukaryota</taxon>
        <taxon>Sar</taxon>
        <taxon>Alveolata</taxon>
        <taxon>Dinophyceae</taxon>
        <taxon>Suessiales</taxon>
        <taxon>Symbiodiniaceae</taxon>
        <taxon>Cladocopium</taxon>
    </lineage>
</organism>
<dbReference type="GO" id="GO:0003677">
    <property type="term" value="F:DNA binding"/>
    <property type="evidence" value="ECO:0007669"/>
    <property type="project" value="UniProtKB-KW"/>
</dbReference>
<feature type="compositionally biased region" description="Basic residues" evidence="13">
    <location>
        <begin position="35"/>
        <end position="51"/>
    </location>
</feature>
<dbReference type="GO" id="GO:0005737">
    <property type="term" value="C:cytoplasm"/>
    <property type="evidence" value="ECO:0007669"/>
    <property type="project" value="TreeGrafter"/>
</dbReference>
<comment type="caution">
    <text evidence="16">The sequence shown here is derived from an EMBL/GenBank/DDBJ whole genome shotgun (WGS) entry which is preliminary data.</text>
</comment>
<evidence type="ECO:0000256" key="9">
    <source>
        <dbReference type="ARBA" id="ARBA00023242"/>
    </source>
</evidence>
<dbReference type="SUPFAM" id="SSF52540">
    <property type="entry name" value="P-loop containing nucleoside triphosphate hydrolases"/>
    <property type="match status" value="1"/>
</dbReference>
<dbReference type="EMBL" id="CAMXCT030000047">
    <property type="protein sequence ID" value="CAL4760297.1"/>
    <property type="molecule type" value="Genomic_DNA"/>
</dbReference>
<reference evidence="17 18" key="2">
    <citation type="submission" date="2024-05" db="EMBL/GenBank/DDBJ databases">
        <authorList>
            <person name="Chen Y."/>
            <person name="Shah S."/>
            <person name="Dougan E. K."/>
            <person name="Thang M."/>
            <person name="Chan C."/>
        </authorList>
    </citation>
    <scope>NUCLEOTIDE SEQUENCE [LARGE SCALE GENOMIC DNA]</scope>
</reference>
<keyword evidence="7" id="KW-0238">DNA-binding</keyword>
<dbReference type="InterPro" id="IPR001650">
    <property type="entry name" value="Helicase_C-like"/>
</dbReference>
<dbReference type="Pfam" id="PF00271">
    <property type="entry name" value="Helicase_C"/>
    <property type="match status" value="1"/>
</dbReference>
<comment type="similarity">
    <text evidence="2">Belongs to the helicase family. RecQ subfamily.</text>
</comment>
<dbReference type="OrthoDB" id="10261556at2759"/>
<feature type="domain" description="Helicase C-terminal" evidence="15">
    <location>
        <begin position="386"/>
        <end position="536"/>
    </location>
</feature>
<dbReference type="Gene3D" id="3.40.50.300">
    <property type="entry name" value="P-loop containing nucleotide triphosphate hydrolases"/>
    <property type="match status" value="2"/>
</dbReference>
<dbReference type="InterPro" id="IPR014001">
    <property type="entry name" value="Helicase_ATP-bd"/>
</dbReference>
<dbReference type="GO" id="GO:0043138">
    <property type="term" value="F:3'-5' DNA helicase activity"/>
    <property type="evidence" value="ECO:0007669"/>
    <property type="project" value="UniProtKB-EC"/>
</dbReference>
<evidence type="ECO:0000256" key="4">
    <source>
        <dbReference type="ARBA" id="ARBA00022801"/>
    </source>
</evidence>
<dbReference type="Proteomes" id="UP001152797">
    <property type="component" value="Unassembled WGS sequence"/>
</dbReference>
<evidence type="ECO:0000259" key="14">
    <source>
        <dbReference type="PROSITE" id="PS51192"/>
    </source>
</evidence>
<dbReference type="PROSITE" id="PS51192">
    <property type="entry name" value="HELICASE_ATP_BIND_1"/>
    <property type="match status" value="1"/>
</dbReference>
<keyword evidence="8" id="KW-0413">Isomerase</keyword>
<evidence type="ECO:0000256" key="12">
    <source>
        <dbReference type="ARBA" id="ARBA00049360"/>
    </source>
</evidence>
<keyword evidence="4" id="KW-0378">Hydrolase</keyword>
<evidence type="ECO:0000256" key="6">
    <source>
        <dbReference type="ARBA" id="ARBA00022840"/>
    </source>
</evidence>
<dbReference type="InterPro" id="IPR011545">
    <property type="entry name" value="DEAD/DEAH_box_helicase_dom"/>
</dbReference>
<feature type="region of interest" description="Disordered" evidence="13">
    <location>
        <begin position="1"/>
        <end position="84"/>
    </location>
</feature>
<dbReference type="GO" id="GO:0005694">
    <property type="term" value="C:chromosome"/>
    <property type="evidence" value="ECO:0007669"/>
    <property type="project" value="TreeGrafter"/>
</dbReference>
<keyword evidence="6" id="KW-0067">ATP-binding</keyword>
<dbReference type="EMBL" id="CAMXCT010000047">
    <property type="protein sequence ID" value="CAI3972985.1"/>
    <property type="molecule type" value="Genomic_DNA"/>
</dbReference>
<dbReference type="SMART" id="SM00487">
    <property type="entry name" value="DEXDc"/>
    <property type="match status" value="1"/>
</dbReference>
<dbReference type="FunFam" id="3.40.50.300:FF:000772">
    <property type="entry name" value="ATP-dependent DNA helicase Q4"/>
    <property type="match status" value="1"/>
</dbReference>
<dbReference type="GO" id="GO:0016787">
    <property type="term" value="F:hydrolase activity"/>
    <property type="evidence" value="ECO:0007669"/>
    <property type="project" value="UniProtKB-KW"/>
</dbReference>
<dbReference type="GO" id="GO:0009378">
    <property type="term" value="F:four-way junction helicase activity"/>
    <property type="evidence" value="ECO:0007669"/>
    <property type="project" value="TreeGrafter"/>
</dbReference>
<feature type="region of interest" description="Disordered" evidence="13">
    <location>
        <begin position="792"/>
        <end position="817"/>
    </location>
</feature>
<keyword evidence="3" id="KW-0547">Nucleotide-binding</keyword>
<proteinExistence type="inferred from homology"/>
<feature type="compositionally biased region" description="Pro residues" evidence="13">
    <location>
        <begin position="806"/>
        <end position="817"/>
    </location>
</feature>
<evidence type="ECO:0000256" key="8">
    <source>
        <dbReference type="ARBA" id="ARBA00023235"/>
    </source>
</evidence>
<evidence type="ECO:0000313" key="18">
    <source>
        <dbReference type="Proteomes" id="UP001152797"/>
    </source>
</evidence>
<keyword evidence="9" id="KW-0539">Nucleus</keyword>
<dbReference type="EMBL" id="CAMXCT020000047">
    <property type="protein sequence ID" value="CAL1126360.1"/>
    <property type="molecule type" value="Genomic_DNA"/>
</dbReference>
<evidence type="ECO:0000259" key="15">
    <source>
        <dbReference type="PROSITE" id="PS51194"/>
    </source>
</evidence>
<sequence length="918" mass="101120">MAPKRRGAAPKNSSTTAEVPTMATPYGANFVRQDMRRRKKTCASKGAKSKRLNQIYDKGGRMKRKYSKAPEPITAAPTSRKQERAQRHQHQTLAAIRSSSLLKIKTKTEPRSFSDALTPELLATLQEEADDLADFRPPDEGETEQEPPQPESCCPEELTRVLREVFGHESFRPGQMEAVLAVLDLKRTLLLLATGSGKSLCYQLPAYLLREEGLTLVVSPLVSLMADQLARLPKCLRGAVCSGQQSRETAREVMKAVRARLVDVLFVSPERLGMWSFDGCGMPPIALACIDEAHCVSEWSHNFRPEYLRLNEYLQGALNAKRVLALTATATKPTVQSVCDILNLDFVVRRDRSFCVAELLADAAQLRVQRQNITMDVRTLPDSDMQTRELIKVIRNEVQPTESVVIYVWRKLTADQLAKQLRPYVKGGVSAYHGDMLADARSAVQANFMSGKLKVVVATVAFGMGLDKPDIRLVVHYGIPKSIENYIQETGRCARDGQPGKCVALVSPKDYQMMRWLESGGAGGGTKVPLVRKLLMALLREDSQAYPHHPLSKDALLLAGGKEEDLPKGWQPYCLSLDQKLVAKEMNCSTDELHSVLAHLCRHAAGYVSLLSAFPTKLKLRFFKSDPQQLAEVDPLLRQVLPLTKKVGPVHSLDTAKAIAAMGGTAGQLSNGLWQARGDEFSVEKADFGYMVSVLKPVSESQLEEWAAEISSINVRARASAVEKLDAAFIALTRAAEARERQQVSDPDSTEPASNSTLNSLIDAYFAATVEPSTVVAGSGMEKRKRLEGALGDQYTVASQARPRPEPTTTPPEPALAPPAAAVVQATVARLLMDPEWPELPCDELESIVQAVAQFLAGVGSVVLPGKKWNQHHFWCRFRNMGDFQSLEEQVRSAVRSSLPEIQKHKQRRLDSGAIPIA</sequence>
<dbReference type="GO" id="GO:0005524">
    <property type="term" value="F:ATP binding"/>
    <property type="evidence" value="ECO:0007669"/>
    <property type="project" value="UniProtKB-KW"/>
</dbReference>
<evidence type="ECO:0000256" key="10">
    <source>
        <dbReference type="ARBA" id="ARBA00034617"/>
    </source>
</evidence>
<name>A0A9P1BI72_9DINO</name>
<dbReference type="GO" id="GO:0005634">
    <property type="term" value="C:nucleus"/>
    <property type="evidence" value="ECO:0007669"/>
    <property type="project" value="UniProtKB-SubCell"/>
</dbReference>
<gene>
    <name evidence="16" type="ORF">C1SCF055_LOCUS1516</name>
</gene>
<dbReference type="SMART" id="SM00490">
    <property type="entry name" value="HELICc"/>
    <property type="match status" value="1"/>
</dbReference>
<keyword evidence="18" id="KW-1185">Reference proteome</keyword>
<dbReference type="PROSITE" id="PS51194">
    <property type="entry name" value="HELICASE_CTER"/>
    <property type="match status" value="1"/>
</dbReference>
<evidence type="ECO:0000256" key="13">
    <source>
        <dbReference type="SAM" id="MobiDB-lite"/>
    </source>
</evidence>
<protein>
    <recommendedName>
        <fullName evidence="11">DNA 3'-5' helicase</fullName>
        <ecNumber evidence="11">5.6.2.4</ecNumber>
    </recommendedName>
</protein>
<dbReference type="NCBIfam" id="TIGR00614">
    <property type="entry name" value="recQ_fam"/>
    <property type="match status" value="1"/>
</dbReference>
<dbReference type="InterPro" id="IPR027417">
    <property type="entry name" value="P-loop_NTPase"/>
</dbReference>
<keyword evidence="5 17" id="KW-0347">Helicase</keyword>
<comment type="catalytic activity">
    <reaction evidence="12">
        <text>ATP + H2O = ADP + phosphate + H(+)</text>
        <dbReference type="Rhea" id="RHEA:13065"/>
        <dbReference type="ChEBI" id="CHEBI:15377"/>
        <dbReference type="ChEBI" id="CHEBI:15378"/>
        <dbReference type="ChEBI" id="CHEBI:30616"/>
        <dbReference type="ChEBI" id="CHEBI:43474"/>
        <dbReference type="ChEBI" id="CHEBI:456216"/>
    </reaction>
</comment>
<evidence type="ECO:0000256" key="5">
    <source>
        <dbReference type="ARBA" id="ARBA00022806"/>
    </source>
</evidence>
<evidence type="ECO:0000256" key="2">
    <source>
        <dbReference type="ARBA" id="ARBA00005446"/>
    </source>
</evidence>
<dbReference type="AlphaFoldDB" id="A0A9P1BI72"/>